<sequence>MRKRKKKLNTPRSKRMNKEGRLQSAAGWLKKYNGNHVIRGYRKHFAVDAETAIAELRILGVPLSDEAVRNARVSAQAAVKAKQARKDKRQRLQEQGQLSHIVQWSDETYAFIAGYTEWGFPYGITWEEMEQFADQESLHRTAPPRGGKGPVSSEDERDWPKAEERDAEEVPFDLEAFMRYADEDDDPSIPT</sequence>
<protein>
    <submittedName>
        <fullName evidence="2">Uncharacterized protein</fullName>
    </submittedName>
</protein>
<dbReference type="AlphaFoldDB" id="A0A7X0RRK1"/>
<proteinExistence type="predicted"/>
<gene>
    <name evidence="2" type="ORF">H7C19_16310</name>
</gene>
<feature type="compositionally biased region" description="Basic residues" evidence="1">
    <location>
        <begin position="1"/>
        <end position="15"/>
    </location>
</feature>
<dbReference type="RefSeq" id="WP_185143710.1">
    <property type="nucleotide sequence ID" value="NZ_JACJVP010000025.1"/>
</dbReference>
<feature type="region of interest" description="Disordered" evidence="1">
    <location>
        <begin position="1"/>
        <end position="20"/>
    </location>
</feature>
<evidence type="ECO:0000256" key="1">
    <source>
        <dbReference type="SAM" id="MobiDB-lite"/>
    </source>
</evidence>
<evidence type="ECO:0000313" key="3">
    <source>
        <dbReference type="Proteomes" id="UP000547209"/>
    </source>
</evidence>
<name>A0A7X0RRK1_9BACL</name>
<dbReference type="EMBL" id="JACJVP010000025">
    <property type="protein sequence ID" value="MBB6672245.1"/>
    <property type="molecule type" value="Genomic_DNA"/>
</dbReference>
<evidence type="ECO:0000313" key="2">
    <source>
        <dbReference type="EMBL" id="MBB6672245.1"/>
    </source>
</evidence>
<accession>A0A7X0RRK1</accession>
<dbReference type="Proteomes" id="UP000547209">
    <property type="component" value="Unassembled WGS sequence"/>
</dbReference>
<organism evidence="2 3">
    <name type="scientific">Cohnella nanjingensis</name>
    <dbReference type="NCBI Taxonomy" id="1387779"/>
    <lineage>
        <taxon>Bacteria</taxon>
        <taxon>Bacillati</taxon>
        <taxon>Bacillota</taxon>
        <taxon>Bacilli</taxon>
        <taxon>Bacillales</taxon>
        <taxon>Paenibacillaceae</taxon>
        <taxon>Cohnella</taxon>
    </lineage>
</organism>
<comment type="caution">
    <text evidence="2">The sequence shown here is derived from an EMBL/GenBank/DDBJ whole genome shotgun (WGS) entry which is preliminary data.</text>
</comment>
<keyword evidence="3" id="KW-1185">Reference proteome</keyword>
<reference evidence="2 3" key="1">
    <citation type="submission" date="2020-08" db="EMBL/GenBank/DDBJ databases">
        <title>Cohnella phylogeny.</title>
        <authorList>
            <person name="Dunlap C."/>
        </authorList>
    </citation>
    <scope>NUCLEOTIDE SEQUENCE [LARGE SCALE GENOMIC DNA]</scope>
    <source>
        <strain evidence="2 3">DSM 28246</strain>
    </source>
</reference>
<feature type="region of interest" description="Disordered" evidence="1">
    <location>
        <begin position="136"/>
        <end position="173"/>
    </location>
</feature>